<organism evidence="2 3">
    <name type="scientific">Mycena pura</name>
    <dbReference type="NCBI Taxonomy" id="153505"/>
    <lineage>
        <taxon>Eukaryota</taxon>
        <taxon>Fungi</taxon>
        <taxon>Dikarya</taxon>
        <taxon>Basidiomycota</taxon>
        <taxon>Agaricomycotina</taxon>
        <taxon>Agaricomycetes</taxon>
        <taxon>Agaricomycetidae</taxon>
        <taxon>Agaricales</taxon>
        <taxon>Marasmiineae</taxon>
        <taxon>Mycenaceae</taxon>
        <taxon>Mycena</taxon>
    </lineage>
</organism>
<feature type="region of interest" description="Disordered" evidence="1">
    <location>
        <begin position="184"/>
        <end position="215"/>
    </location>
</feature>
<evidence type="ECO:0000313" key="2">
    <source>
        <dbReference type="EMBL" id="KAJ7220202.1"/>
    </source>
</evidence>
<evidence type="ECO:0000256" key="1">
    <source>
        <dbReference type="SAM" id="MobiDB-lite"/>
    </source>
</evidence>
<accession>A0AAD6VQW4</accession>
<feature type="region of interest" description="Disordered" evidence="1">
    <location>
        <begin position="30"/>
        <end position="60"/>
    </location>
</feature>
<dbReference type="AlphaFoldDB" id="A0AAD6VQW4"/>
<name>A0AAD6VQW4_9AGAR</name>
<feature type="region of interest" description="Disordered" evidence="1">
    <location>
        <begin position="284"/>
        <end position="307"/>
    </location>
</feature>
<comment type="caution">
    <text evidence="2">The sequence shown here is derived from an EMBL/GenBank/DDBJ whole genome shotgun (WGS) entry which is preliminary data.</text>
</comment>
<feature type="compositionally biased region" description="Polar residues" evidence="1">
    <location>
        <begin position="41"/>
        <end position="51"/>
    </location>
</feature>
<evidence type="ECO:0000313" key="3">
    <source>
        <dbReference type="Proteomes" id="UP001219525"/>
    </source>
</evidence>
<dbReference type="Proteomes" id="UP001219525">
    <property type="component" value="Unassembled WGS sequence"/>
</dbReference>
<feature type="compositionally biased region" description="Acidic residues" evidence="1">
    <location>
        <begin position="289"/>
        <end position="303"/>
    </location>
</feature>
<keyword evidence="3" id="KW-1185">Reference proteome</keyword>
<proteinExistence type="predicted"/>
<gene>
    <name evidence="2" type="ORF">GGX14DRAFT_433781</name>
</gene>
<sequence length="348" mass="37159">MSVSVCVQMPPAAYNPYPLQLAFSIGGATSGSGTELRKRTTSFSCPSTGSGSRPRKRLHRTESVVDLTLLARDAACPPLASTNNATPLTTPPPVPYTRTLKFYKEQKERRRAVMRRETLCTPVPVPVDSPSVRWHIPTPAPVCDPVSPSPNSARLPPTSPLAHCELSLSSDSAQPLARALVLPPPPSSQSACGPAHPPPPCARARSKSKSKAKAPADLHRRALTACMRASPAGAKILHMGARLAVGIMAATRELEQMCDGDGEEDGMNENEVEEEDVVAADADVPMPDADSDADADSEPELEPEPAMSASWVVVGERPAVACGREIMREYGVTRERDDWEMVAVECVA</sequence>
<protein>
    <submittedName>
        <fullName evidence="2">Uncharacterized protein</fullName>
    </submittedName>
</protein>
<reference evidence="2" key="1">
    <citation type="submission" date="2023-03" db="EMBL/GenBank/DDBJ databases">
        <title>Massive genome expansion in bonnet fungi (Mycena s.s.) driven by repeated elements and novel gene families across ecological guilds.</title>
        <authorList>
            <consortium name="Lawrence Berkeley National Laboratory"/>
            <person name="Harder C.B."/>
            <person name="Miyauchi S."/>
            <person name="Viragh M."/>
            <person name="Kuo A."/>
            <person name="Thoen E."/>
            <person name="Andreopoulos B."/>
            <person name="Lu D."/>
            <person name="Skrede I."/>
            <person name="Drula E."/>
            <person name="Henrissat B."/>
            <person name="Morin E."/>
            <person name="Kohler A."/>
            <person name="Barry K."/>
            <person name="LaButti K."/>
            <person name="Morin E."/>
            <person name="Salamov A."/>
            <person name="Lipzen A."/>
            <person name="Mereny Z."/>
            <person name="Hegedus B."/>
            <person name="Baldrian P."/>
            <person name="Stursova M."/>
            <person name="Weitz H."/>
            <person name="Taylor A."/>
            <person name="Grigoriev I.V."/>
            <person name="Nagy L.G."/>
            <person name="Martin F."/>
            <person name="Kauserud H."/>
        </authorList>
    </citation>
    <scope>NUCLEOTIDE SEQUENCE</scope>
    <source>
        <strain evidence="2">9144</strain>
    </source>
</reference>
<dbReference type="EMBL" id="JARJCW010000010">
    <property type="protein sequence ID" value="KAJ7220202.1"/>
    <property type="molecule type" value="Genomic_DNA"/>
</dbReference>